<dbReference type="InterPro" id="IPR036249">
    <property type="entry name" value="Thioredoxin-like_sf"/>
</dbReference>
<proteinExistence type="inferred from homology"/>
<protein>
    <recommendedName>
        <fullName evidence="3">thioredoxin-dependent peroxiredoxin</fullName>
        <ecNumber evidence="3">1.11.1.24</ecNumber>
    </recommendedName>
    <alternativeName>
        <fullName evidence="9">Thioredoxin peroxidase</fullName>
    </alternativeName>
    <alternativeName>
        <fullName evidence="11">Thioredoxin-dependent peroxiredoxin Bcp</fullName>
    </alternativeName>
</protein>
<keyword evidence="4" id="KW-0575">Peroxidase</keyword>
<evidence type="ECO:0000256" key="5">
    <source>
        <dbReference type="ARBA" id="ARBA00022862"/>
    </source>
</evidence>
<dbReference type="GO" id="GO:0008379">
    <property type="term" value="F:thioredoxin peroxidase activity"/>
    <property type="evidence" value="ECO:0007669"/>
    <property type="project" value="TreeGrafter"/>
</dbReference>
<evidence type="ECO:0000313" key="15">
    <source>
        <dbReference type="Proteomes" id="UP000242317"/>
    </source>
</evidence>
<dbReference type="InterPro" id="IPR050924">
    <property type="entry name" value="Peroxiredoxin_BCP/PrxQ"/>
</dbReference>
<evidence type="ECO:0000256" key="7">
    <source>
        <dbReference type="ARBA" id="ARBA00023157"/>
    </source>
</evidence>
<dbReference type="InterPro" id="IPR000866">
    <property type="entry name" value="AhpC/TSA"/>
</dbReference>
<evidence type="ECO:0000313" key="14">
    <source>
        <dbReference type="EMBL" id="SDC49262.1"/>
    </source>
</evidence>
<keyword evidence="8" id="KW-0676">Redox-active center</keyword>
<evidence type="ECO:0000256" key="12">
    <source>
        <dbReference type="ARBA" id="ARBA00049091"/>
    </source>
</evidence>
<comment type="catalytic activity">
    <reaction evidence="12">
        <text>a hydroperoxide + [thioredoxin]-dithiol = an alcohol + [thioredoxin]-disulfide + H2O</text>
        <dbReference type="Rhea" id="RHEA:62620"/>
        <dbReference type="Rhea" id="RHEA-COMP:10698"/>
        <dbReference type="Rhea" id="RHEA-COMP:10700"/>
        <dbReference type="ChEBI" id="CHEBI:15377"/>
        <dbReference type="ChEBI" id="CHEBI:29950"/>
        <dbReference type="ChEBI" id="CHEBI:30879"/>
        <dbReference type="ChEBI" id="CHEBI:35924"/>
        <dbReference type="ChEBI" id="CHEBI:50058"/>
        <dbReference type="EC" id="1.11.1.24"/>
    </reaction>
</comment>
<dbReference type="Pfam" id="PF00578">
    <property type="entry name" value="AhpC-TSA"/>
    <property type="match status" value="1"/>
</dbReference>
<dbReference type="SUPFAM" id="SSF52833">
    <property type="entry name" value="Thioredoxin-like"/>
    <property type="match status" value="1"/>
</dbReference>
<evidence type="ECO:0000256" key="6">
    <source>
        <dbReference type="ARBA" id="ARBA00023002"/>
    </source>
</evidence>
<dbReference type="OrthoDB" id="9812811at2"/>
<feature type="domain" description="Thioredoxin" evidence="13">
    <location>
        <begin position="42"/>
        <end position="191"/>
    </location>
</feature>
<dbReference type="EC" id="1.11.1.24" evidence="3"/>
<dbReference type="Gene3D" id="3.40.30.10">
    <property type="entry name" value="Glutaredoxin"/>
    <property type="match status" value="1"/>
</dbReference>
<dbReference type="FunFam" id="3.40.30.10:FF:000007">
    <property type="entry name" value="Thioredoxin-dependent thiol peroxidase"/>
    <property type="match status" value="1"/>
</dbReference>
<dbReference type="PROSITE" id="PS51352">
    <property type="entry name" value="THIOREDOXIN_2"/>
    <property type="match status" value="1"/>
</dbReference>
<evidence type="ECO:0000256" key="9">
    <source>
        <dbReference type="ARBA" id="ARBA00032824"/>
    </source>
</evidence>
<dbReference type="GO" id="GO:0034599">
    <property type="term" value="P:cellular response to oxidative stress"/>
    <property type="evidence" value="ECO:0007669"/>
    <property type="project" value="TreeGrafter"/>
</dbReference>
<dbReference type="PANTHER" id="PTHR42801:SF4">
    <property type="entry name" value="AHPC_TSA FAMILY PROTEIN"/>
    <property type="match status" value="1"/>
</dbReference>
<name>A0A1G6M148_9GAMM</name>
<dbReference type="PANTHER" id="PTHR42801">
    <property type="entry name" value="THIOREDOXIN-DEPENDENT PEROXIDE REDUCTASE"/>
    <property type="match status" value="1"/>
</dbReference>
<dbReference type="Proteomes" id="UP000242317">
    <property type="component" value="Unassembled WGS sequence"/>
</dbReference>
<comment type="function">
    <text evidence="1">Thiol-specific peroxidase that catalyzes the reduction of hydrogen peroxide and organic hydroperoxides to water and alcohols, respectively. Plays a role in cell protection against oxidative stress by detoxifying peroxides and as sensor of hydrogen peroxide-mediated signaling events.</text>
</comment>
<evidence type="ECO:0000256" key="8">
    <source>
        <dbReference type="ARBA" id="ARBA00023284"/>
    </source>
</evidence>
<comment type="similarity">
    <text evidence="10">Belongs to the peroxiredoxin family. BCP/PrxQ subfamily.</text>
</comment>
<evidence type="ECO:0000256" key="2">
    <source>
        <dbReference type="ARBA" id="ARBA00011245"/>
    </source>
</evidence>
<gene>
    <name evidence="14" type="ORF">SAMN05421749_10635</name>
</gene>
<dbReference type="CDD" id="cd03017">
    <property type="entry name" value="PRX_BCP"/>
    <property type="match status" value="1"/>
</dbReference>
<dbReference type="AlphaFoldDB" id="A0A1G6M148"/>
<comment type="subunit">
    <text evidence="2">Monomer.</text>
</comment>
<accession>A0A1G6M148</accession>
<dbReference type="InterPro" id="IPR013766">
    <property type="entry name" value="Thioredoxin_domain"/>
</dbReference>
<dbReference type="GO" id="GO:0005737">
    <property type="term" value="C:cytoplasm"/>
    <property type="evidence" value="ECO:0007669"/>
    <property type="project" value="TreeGrafter"/>
</dbReference>
<evidence type="ECO:0000256" key="11">
    <source>
        <dbReference type="ARBA" id="ARBA00042639"/>
    </source>
</evidence>
<keyword evidence="15" id="KW-1185">Reference proteome</keyword>
<reference evidence="15" key="1">
    <citation type="submission" date="2016-09" db="EMBL/GenBank/DDBJ databases">
        <authorList>
            <person name="Varghese N."/>
            <person name="Submissions S."/>
        </authorList>
    </citation>
    <scope>NUCLEOTIDE SEQUENCE [LARGE SCALE GENOMIC DNA]</scope>
    <source>
        <strain evidence="15">ANC 3699</strain>
    </source>
</reference>
<evidence type="ECO:0000259" key="13">
    <source>
        <dbReference type="PROSITE" id="PS51352"/>
    </source>
</evidence>
<keyword evidence="7" id="KW-1015">Disulfide bond</keyword>
<keyword evidence="5" id="KW-0049">Antioxidant</keyword>
<evidence type="ECO:0000256" key="10">
    <source>
        <dbReference type="ARBA" id="ARBA00038489"/>
    </source>
</evidence>
<dbReference type="EMBL" id="FMYK01000006">
    <property type="protein sequence ID" value="SDC49262.1"/>
    <property type="molecule type" value="Genomic_DNA"/>
</dbReference>
<evidence type="ECO:0000256" key="3">
    <source>
        <dbReference type="ARBA" id="ARBA00013017"/>
    </source>
</evidence>
<dbReference type="GO" id="GO:0045454">
    <property type="term" value="P:cell redox homeostasis"/>
    <property type="evidence" value="ECO:0007669"/>
    <property type="project" value="TreeGrafter"/>
</dbReference>
<keyword evidence="6" id="KW-0560">Oxidoreductase</keyword>
<evidence type="ECO:0000256" key="4">
    <source>
        <dbReference type="ARBA" id="ARBA00022559"/>
    </source>
</evidence>
<evidence type="ECO:0000256" key="1">
    <source>
        <dbReference type="ARBA" id="ARBA00003330"/>
    </source>
</evidence>
<sequence length="192" mass="21766">MTIKNIGFLSLHLLILNSAIFYTPLAIAKTSLIQSSQNDQKQWVGQVAPSYKLQDQNGKWHQSKDTRGKWTVLYFYPKDNTAGCTEEAKQFKSLYPQFLKANAVVLGVSLDDVKSHQAFSKKLGLPFPILADHQHQLAEQFGIVRNFGITKVAKRESFLIDPQGTIVYHYTSVNSQTHAKQVLNDILKFQKK</sequence>
<organism evidence="14 15">
    <name type="scientific">Acinetobacter marinus</name>
    <dbReference type="NCBI Taxonomy" id="281375"/>
    <lineage>
        <taxon>Bacteria</taxon>
        <taxon>Pseudomonadati</taxon>
        <taxon>Pseudomonadota</taxon>
        <taxon>Gammaproteobacteria</taxon>
        <taxon>Moraxellales</taxon>
        <taxon>Moraxellaceae</taxon>
        <taxon>Acinetobacter</taxon>
    </lineage>
</organism>